<keyword evidence="1" id="KW-0812">Transmembrane</keyword>
<feature type="transmembrane region" description="Helical" evidence="1">
    <location>
        <begin position="142"/>
        <end position="167"/>
    </location>
</feature>
<reference evidence="2 3" key="1">
    <citation type="submission" date="2022-03" db="EMBL/GenBank/DDBJ databases">
        <title>Complete genome sequence of Lysobacter capsici VKM B-2533 and Lysobacter gummosus 10.1.1, promising sources of lytic agents.</title>
        <authorList>
            <person name="Tarlachkov S.V."/>
            <person name="Kudryakova I.V."/>
            <person name="Afoshin A.S."/>
            <person name="Leontyevskaya E.A."/>
            <person name="Leontyevskaya N.V."/>
        </authorList>
    </citation>
    <scope>NUCLEOTIDE SEQUENCE [LARGE SCALE GENOMIC DNA]</scope>
    <source>
        <strain evidence="2 3">10.1.1</strain>
    </source>
</reference>
<accession>A0ABY3XC00</accession>
<feature type="transmembrane region" description="Helical" evidence="1">
    <location>
        <begin position="227"/>
        <end position="248"/>
    </location>
</feature>
<organism evidence="2 3">
    <name type="scientific">Lysobacter gummosus</name>
    <dbReference type="NCBI Taxonomy" id="262324"/>
    <lineage>
        <taxon>Bacteria</taxon>
        <taxon>Pseudomonadati</taxon>
        <taxon>Pseudomonadota</taxon>
        <taxon>Gammaproteobacteria</taxon>
        <taxon>Lysobacterales</taxon>
        <taxon>Lysobacteraceae</taxon>
        <taxon>Lysobacter</taxon>
    </lineage>
</organism>
<gene>
    <name evidence="2" type="ORF">MOV92_02310</name>
</gene>
<evidence type="ECO:0000256" key="1">
    <source>
        <dbReference type="SAM" id="Phobius"/>
    </source>
</evidence>
<proteinExistence type="predicted"/>
<dbReference type="InterPro" id="IPR046157">
    <property type="entry name" value="DUF6159"/>
</dbReference>
<dbReference type="Pfam" id="PF19656">
    <property type="entry name" value="DUF6159"/>
    <property type="match status" value="1"/>
</dbReference>
<keyword evidence="1" id="KW-0472">Membrane</keyword>
<feature type="transmembrane region" description="Helical" evidence="1">
    <location>
        <begin position="68"/>
        <end position="95"/>
    </location>
</feature>
<evidence type="ECO:0000313" key="2">
    <source>
        <dbReference type="EMBL" id="UNP30133.1"/>
    </source>
</evidence>
<protein>
    <submittedName>
        <fullName evidence="2">DUF6159 family protein</fullName>
    </submittedName>
</protein>
<name>A0ABY3XC00_9GAMM</name>
<sequence>MTWGQAMFEKISRSWELAKASASVLNSDRELLVFPVVSAICVLVVLATFMIPAVAFKLFADGYSVGSLAFAFAFYFCQYFVIIFCNCALVSAAMIRLEGGNPTVADGFNAARSRIGAIAGYAAIAATVGMILKALKDRDNNFIVRLIGGALGAAWTMATFLVVPVLVAENVGPMDALKRSVAMFKRTWGESAAGMAGIGLACFVAMLALGAAGFGLAYVLSLVSSALAVLIGAVTVLALLALAVYQSALGSVYSAALYRYAVDGEVPRGFEGLALEAPRR</sequence>
<dbReference type="RefSeq" id="WP_237049818.1">
    <property type="nucleotide sequence ID" value="NZ_CP011131.1"/>
</dbReference>
<dbReference type="Proteomes" id="UP000829194">
    <property type="component" value="Chromosome"/>
</dbReference>
<feature type="transmembrane region" description="Helical" evidence="1">
    <location>
        <begin position="115"/>
        <end position="135"/>
    </location>
</feature>
<keyword evidence="1" id="KW-1133">Transmembrane helix</keyword>
<feature type="transmembrane region" description="Helical" evidence="1">
    <location>
        <begin position="32"/>
        <end position="56"/>
    </location>
</feature>
<keyword evidence="3" id="KW-1185">Reference proteome</keyword>
<feature type="transmembrane region" description="Helical" evidence="1">
    <location>
        <begin position="193"/>
        <end position="220"/>
    </location>
</feature>
<evidence type="ECO:0000313" key="3">
    <source>
        <dbReference type="Proteomes" id="UP000829194"/>
    </source>
</evidence>
<dbReference type="EMBL" id="CP093547">
    <property type="protein sequence ID" value="UNP30133.1"/>
    <property type="molecule type" value="Genomic_DNA"/>
</dbReference>